<dbReference type="EMBL" id="OX459966">
    <property type="protein sequence ID" value="CAI9171403.1"/>
    <property type="molecule type" value="Genomic_DNA"/>
</dbReference>
<keyword evidence="3" id="KW-1185">Reference proteome</keyword>
<proteinExistence type="predicted"/>
<gene>
    <name evidence="2" type="ORF">MRATA1EN1_LOCUS20365</name>
</gene>
<feature type="transmembrane region" description="Helical" evidence="1">
    <location>
        <begin position="70"/>
        <end position="87"/>
    </location>
</feature>
<name>A0ABN8ZD31_RANTA</name>
<accession>A0ABN8ZD31</accession>
<keyword evidence="1" id="KW-0472">Membrane</keyword>
<keyword evidence="1" id="KW-0812">Transmembrane</keyword>
<evidence type="ECO:0000313" key="3">
    <source>
        <dbReference type="Proteomes" id="UP001176941"/>
    </source>
</evidence>
<evidence type="ECO:0000256" key="1">
    <source>
        <dbReference type="SAM" id="Phobius"/>
    </source>
</evidence>
<keyword evidence="1" id="KW-1133">Transmembrane helix</keyword>
<organism evidence="2 3">
    <name type="scientific">Rangifer tarandus platyrhynchus</name>
    <name type="common">Svalbard reindeer</name>
    <dbReference type="NCBI Taxonomy" id="3082113"/>
    <lineage>
        <taxon>Eukaryota</taxon>
        <taxon>Metazoa</taxon>
        <taxon>Chordata</taxon>
        <taxon>Craniata</taxon>
        <taxon>Vertebrata</taxon>
        <taxon>Euteleostomi</taxon>
        <taxon>Mammalia</taxon>
        <taxon>Eutheria</taxon>
        <taxon>Laurasiatheria</taxon>
        <taxon>Artiodactyla</taxon>
        <taxon>Ruminantia</taxon>
        <taxon>Pecora</taxon>
        <taxon>Cervidae</taxon>
        <taxon>Odocoileinae</taxon>
        <taxon>Rangifer</taxon>
    </lineage>
</organism>
<feature type="transmembrane region" description="Helical" evidence="1">
    <location>
        <begin position="6"/>
        <end position="29"/>
    </location>
</feature>
<evidence type="ECO:0000313" key="2">
    <source>
        <dbReference type="EMBL" id="CAI9171403.1"/>
    </source>
</evidence>
<reference evidence="2" key="1">
    <citation type="submission" date="2023-04" db="EMBL/GenBank/DDBJ databases">
        <authorList>
            <consortium name="ELIXIR-Norway"/>
        </authorList>
    </citation>
    <scope>NUCLEOTIDE SEQUENCE [LARGE SCALE GENOMIC DNA]</scope>
</reference>
<dbReference type="Proteomes" id="UP001176941">
    <property type="component" value="Chromosome 30"/>
</dbReference>
<protein>
    <submittedName>
        <fullName evidence="2">Uncharacterized protein</fullName>
    </submittedName>
</protein>
<sequence>MYIYVDSIYAYVYVCMYIHCPLIIVLQVICLNWGQGKKPDYCSGHCKVYIFLYLFLIMKRTESSISPMTHQYLITINILLYLLLLLLNSKSTGRAEAAPLCSLPCPLPRATYSLGVCMPPSPGGEDGKESICNSAGDLGSIPGSGRFSGEGNIHSNILA</sequence>